<evidence type="ECO:0000313" key="2">
    <source>
        <dbReference type="EMBL" id="KAA6384699.1"/>
    </source>
</evidence>
<evidence type="ECO:0000256" key="1">
    <source>
        <dbReference type="SAM" id="MobiDB-lite"/>
    </source>
</evidence>
<comment type="caution">
    <text evidence="2">The sequence shown here is derived from an EMBL/GenBank/DDBJ whole genome shotgun (WGS) entry which is preliminary data.</text>
</comment>
<gene>
    <name evidence="2" type="ORF">EZS28_019772</name>
</gene>
<sequence>DDVEHEGDEMFDEFDSESEDDDDDDDD</sequence>
<evidence type="ECO:0000313" key="3">
    <source>
        <dbReference type="Proteomes" id="UP000324800"/>
    </source>
</evidence>
<dbReference type="AlphaFoldDB" id="A0A5J4VQS4"/>
<dbReference type="Proteomes" id="UP000324800">
    <property type="component" value="Unassembled WGS sequence"/>
</dbReference>
<feature type="non-terminal residue" evidence="2">
    <location>
        <position position="1"/>
    </location>
</feature>
<feature type="region of interest" description="Disordered" evidence="1">
    <location>
        <begin position="1"/>
        <end position="27"/>
    </location>
</feature>
<reference evidence="2 3" key="1">
    <citation type="submission" date="2019-03" db="EMBL/GenBank/DDBJ databases">
        <title>Single cell metagenomics reveals metabolic interactions within the superorganism composed of flagellate Streblomastix strix and complex community of Bacteroidetes bacteria on its surface.</title>
        <authorList>
            <person name="Treitli S.C."/>
            <person name="Kolisko M."/>
            <person name="Husnik F."/>
            <person name="Keeling P."/>
            <person name="Hampl V."/>
        </authorList>
    </citation>
    <scope>NUCLEOTIDE SEQUENCE [LARGE SCALE GENOMIC DNA]</scope>
    <source>
        <strain evidence="2">ST1C</strain>
    </source>
</reference>
<dbReference type="EMBL" id="SNRW01005626">
    <property type="protein sequence ID" value="KAA6384699.1"/>
    <property type="molecule type" value="Genomic_DNA"/>
</dbReference>
<proteinExistence type="predicted"/>
<protein>
    <submittedName>
        <fullName evidence="2">Uncharacterized protein</fullName>
    </submittedName>
</protein>
<accession>A0A5J4VQS4</accession>
<organism evidence="2 3">
    <name type="scientific">Streblomastix strix</name>
    <dbReference type="NCBI Taxonomy" id="222440"/>
    <lineage>
        <taxon>Eukaryota</taxon>
        <taxon>Metamonada</taxon>
        <taxon>Preaxostyla</taxon>
        <taxon>Oxymonadida</taxon>
        <taxon>Streblomastigidae</taxon>
        <taxon>Streblomastix</taxon>
    </lineage>
</organism>
<name>A0A5J4VQS4_9EUKA</name>